<evidence type="ECO:0000313" key="2">
    <source>
        <dbReference type="Proteomes" id="UP000298663"/>
    </source>
</evidence>
<name>A0A4U5MD29_STECR</name>
<reference evidence="1 2" key="2">
    <citation type="journal article" date="2019" name="G3 (Bethesda)">
        <title>Hybrid Assembly of the Genome of the Entomopathogenic Nematode Steinernema carpocapsae Identifies the X-Chromosome.</title>
        <authorList>
            <person name="Serra L."/>
            <person name="Macchietto M."/>
            <person name="Macias-Munoz A."/>
            <person name="McGill C.J."/>
            <person name="Rodriguez I.M."/>
            <person name="Rodriguez B."/>
            <person name="Murad R."/>
            <person name="Mortazavi A."/>
        </authorList>
    </citation>
    <scope>NUCLEOTIDE SEQUENCE [LARGE SCALE GENOMIC DNA]</scope>
    <source>
        <strain evidence="1 2">ALL</strain>
    </source>
</reference>
<protein>
    <submittedName>
        <fullName evidence="1">Uncharacterized protein</fullName>
    </submittedName>
</protein>
<proteinExistence type="predicted"/>
<evidence type="ECO:0000313" key="1">
    <source>
        <dbReference type="EMBL" id="TKR66952.1"/>
    </source>
</evidence>
<gene>
    <name evidence="1" type="ORF">L596_023172</name>
</gene>
<sequence>MDPAFESPKFLTMSQLVKPVNSAIRSGCFFYLKERKMIANPINAKRNHCKLIKTSTLTSCGISYKSSRREFRDTFASGGCVDSGSSVLKCSLKGEQRARRYGTKTKSHGL</sequence>
<dbReference type="AlphaFoldDB" id="A0A4U5MD29"/>
<accession>A0A4U5MD29</accession>
<reference evidence="1 2" key="1">
    <citation type="journal article" date="2015" name="Genome Biol.">
        <title>Comparative genomics of Steinernema reveals deeply conserved gene regulatory networks.</title>
        <authorList>
            <person name="Dillman A.R."/>
            <person name="Macchietto M."/>
            <person name="Porter C.F."/>
            <person name="Rogers A."/>
            <person name="Williams B."/>
            <person name="Antoshechkin I."/>
            <person name="Lee M.M."/>
            <person name="Goodwin Z."/>
            <person name="Lu X."/>
            <person name="Lewis E.E."/>
            <person name="Goodrich-Blair H."/>
            <person name="Stock S.P."/>
            <person name="Adams B.J."/>
            <person name="Sternberg P.W."/>
            <person name="Mortazavi A."/>
        </authorList>
    </citation>
    <scope>NUCLEOTIDE SEQUENCE [LARGE SCALE GENOMIC DNA]</scope>
    <source>
        <strain evidence="1 2">ALL</strain>
    </source>
</reference>
<keyword evidence="2" id="KW-1185">Reference proteome</keyword>
<dbReference type="Proteomes" id="UP000298663">
    <property type="component" value="Unassembled WGS sequence"/>
</dbReference>
<comment type="caution">
    <text evidence="1">The sequence shown here is derived from an EMBL/GenBank/DDBJ whole genome shotgun (WGS) entry which is preliminary data.</text>
</comment>
<dbReference type="EMBL" id="AZBU02000008">
    <property type="protein sequence ID" value="TKR66952.1"/>
    <property type="molecule type" value="Genomic_DNA"/>
</dbReference>
<organism evidence="1 2">
    <name type="scientific">Steinernema carpocapsae</name>
    <name type="common">Entomopathogenic nematode</name>
    <dbReference type="NCBI Taxonomy" id="34508"/>
    <lineage>
        <taxon>Eukaryota</taxon>
        <taxon>Metazoa</taxon>
        <taxon>Ecdysozoa</taxon>
        <taxon>Nematoda</taxon>
        <taxon>Chromadorea</taxon>
        <taxon>Rhabditida</taxon>
        <taxon>Tylenchina</taxon>
        <taxon>Panagrolaimomorpha</taxon>
        <taxon>Strongyloidoidea</taxon>
        <taxon>Steinernematidae</taxon>
        <taxon>Steinernema</taxon>
    </lineage>
</organism>